<dbReference type="AlphaFoldDB" id="A0A0Q3P7I3"/>
<keyword evidence="4" id="KW-1185">Reference proteome</keyword>
<dbReference type="InterPro" id="IPR003346">
    <property type="entry name" value="Transposase_20"/>
</dbReference>
<feature type="coiled-coil region" evidence="1">
    <location>
        <begin position="87"/>
        <end position="121"/>
    </location>
</feature>
<dbReference type="PANTHER" id="PTHR33055:SF3">
    <property type="entry name" value="PUTATIVE TRANSPOSASE FOR IS117-RELATED"/>
    <property type="match status" value="1"/>
</dbReference>
<dbReference type="EMBL" id="LLYZ01000005">
    <property type="protein sequence ID" value="KQK25574.1"/>
    <property type="molecule type" value="Genomic_DNA"/>
</dbReference>
<proteinExistence type="predicted"/>
<dbReference type="GO" id="GO:0006313">
    <property type="term" value="P:DNA transposition"/>
    <property type="evidence" value="ECO:0007669"/>
    <property type="project" value="InterPro"/>
</dbReference>
<dbReference type="GO" id="GO:0004803">
    <property type="term" value="F:transposase activity"/>
    <property type="evidence" value="ECO:0007669"/>
    <property type="project" value="InterPro"/>
</dbReference>
<reference evidence="3 4" key="1">
    <citation type="submission" date="2015-10" db="EMBL/GenBank/DDBJ databases">
        <title>Chryseobacterium aquaticum genome.</title>
        <authorList>
            <person name="Newman J.D."/>
            <person name="Ferguson M.B."/>
            <person name="Miller J.R."/>
        </authorList>
    </citation>
    <scope>NUCLEOTIDE SEQUENCE [LARGE SCALE GENOMIC DNA]</scope>
    <source>
        <strain evidence="3 4">KCTC 12483</strain>
    </source>
</reference>
<dbReference type="InterPro" id="IPR047650">
    <property type="entry name" value="Transpos_IS110"/>
</dbReference>
<evidence type="ECO:0000313" key="4">
    <source>
        <dbReference type="Proteomes" id="UP000051682"/>
    </source>
</evidence>
<name>A0A0Q3P7I3_9FLAO</name>
<accession>A0A0Q3P7I3</accession>
<dbReference type="Pfam" id="PF02371">
    <property type="entry name" value="Transposase_20"/>
    <property type="match status" value="1"/>
</dbReference>
<dbReference type="PANTHER" id="PTHR33055">
    <property type="entry name" value="TRANSPOSASE FOR INSERTION SEQUENCE ELEMENT IS1111A"/>
    <property type="match status" value="1"/>
</dbReference>
<dbReference type="STRING" id="452084.AR438_08180"/>
<comment type="caution">
    <text evidence="3">The sequence shown here is derived from an EMBL/GenBank/DDBJ whole genome shotgun (WGS) entry which is preliminary data.</text>
</comment>
<sequence>MLNPLHLKKSLGLIRGKNDKIDARRICDFTDKNEQDLILWKPCSETIKKIKVLFSERNSKIKLKSSLLKQRVLYSQLEEMNIDSKLIKMNKKEVKLLEDHIAFLEAEIEKLIESDEDLSCKKKNIQSIPGVGKVVSWIIIAKTEGFTKIDNPRKMACYAGVVPFGYQSGTSLKYKPKVSYYADKSLKSILHMAAMRAVRLENDLKEYYERKIKEGKNKMAILNAVRNKIIHRIFALAKNGKSYEKNYINSLNM</sequence>
<evidence type="ECO:0000256" key="1">
    <source>
        <dbReference type="SAM" id="Coils"/>
    </source>
</evidence>
<organism evidence="3 4">
    <name type="scientific">Chryseobacterium aquaticum</name>
    <dbReference type="NCBI Taxonomy" id="452084"/>
    <lineage>
        <taxon>Bacteria</taxon>
        <taxon>Pseudomonadati</taxon>
        <taxon>Bacteroidota</taxon>
        <taxon>Flavobacteriia</taxon>
        <taxon>Flavobacteriales</taxon>
        <taxon>Weeksellaceae</taxon>
        <taxon>Chryseobacterium group</taxon>
        <taxon>Chryseobacterium</taxon>
    </lineage>
</organism>
<dbReference type="GO" id="GO:0003677">
    <property type="term" value="F:DNA binding"/>
    <property type="evidence" value="ECO:0007669"/>
    <property type="project" value="InterPro"/>
</dbReference>
<evidence type="ECO:0000259" key="2">
    <source>
        <dbReference type="Pfam" id="PF02371"/>
    </source>
</evidence>
<keyword evidence="1" id="KW-0175">Coiled coil</keyword>
<feature type="domain" description="Transposase IS116/IS110/IS902 C-terminal" evidence="2">
    <location>
        <begin position="123"/>
        <end position="209"/>
    </location>
</feature>
<dbReference type="Proteomes" id="UP000051682">
    <property type="component" value="Unassembled WGS sequence"/>
</dbReference>
<evidence type="ECO:0000313" key="3">
    <source>
        <dbReference type="EMBL" id="KQK25574.1"/>
    </source>
</evidence>
<gene>
    <name evidence="3" type="ORF">AR438_08180</name>
</gene>
<protein>
    <recommendedName>
        <fullName evidence="2">Transposase IS116/IS110/IS902 C-terminal domain-containing protein</fullName>
    </recommendedName>
</protein>